<accession>A0A367LPL7</accession>
<dbReference type="AlphaFoldDB" id="A0A367LPL7"/>
<dbReference type="EMBL" id="LKCN02000001">
    <property type="protein sequence ID" value="RCI16327.1"/>
    <property type="molecule type" value="Genomic_DNA"/>
</dbReference>
<feature type="chain" id="PRO_5016694246" evidence="2">
    <location>
        <begin position="20"/>
        <end position="155"/>
    </location>
</feature>
<evidence type="ECO:0000313" key="4">
    <source>
        <dbReference type="Proteomes" id="UP000253664"/>
    </source>
</evidence>
<feature type="compositionally biased region" description="Polar residues" evidence="1">
    <location>
        <begin position="144"/>
        <end position="155"/>
    </location>
</feature>
<sequence length="155" mass="17289">MSLFLLLFTSAAIMNSSRHLQNSHDFPIPCRTCDEYESVPHFVHWQRFWLGLDLTLTTNPPSLLALPGPDNTASPPTTMPSAVIYEGNELSTFKQFVSTMEERLVPPKSENTPRLSAVIFEGNELSTFTQICLDHGGKTGPAQRMNQRPESSPIL</sequence>
<keyword evidence="4" id="KW-1185">Reference proteome</keyword>
<feature type="region of interest" description="Disordered" evidence="1">
    <location>
        <begin position="136"/>
        <end position="155"/>
    </location>
</feature>
<proteinExistence type="predicted"/>
<evidence type="ECO:0000313" key="3">
    <source>
        <dbReference type="EMBL" id="RCI16327.1"/>
    </source>
</evidence>
<comment type="caution">
    <text evidence="3">The sequence shown here is derived from an EMBL/GenBank/DDBJ whole genome shotgun (WGS) entry which is preliminary data.</text>
</comment>
<dbReference type="Proteomes" id="UP000253664">
    <property type="component" value="Unassembled WGS sequence"/>
</dbReference>
<protein>
    <submittedName>
        <fullName evidence="3">Uncharacterized protein</fullName>
    </submittedName>
</protein>
<organism evidence="3 4">
    <name type="scientific">Ophiocordyceps polyrhachis-furcata BCC 54312</name>
    <dbReference type="NCBI Taxonomy" id="1330021"/>
    <lineage>
        <taxon>Eukaryota</taxon>
        <taxon>Fungi</taxon>
        <taxon>Dikarya</taxon>
        <taxon>Ascomycota</taxon>
        <taxon>Pezizomycotina</taxon>
        <taxon>Sordariomycetes</taxon>
        <taxon>Hypocreomycetidae</taxon>
        <taxon>Hypocreales</taxon>
        <taxon>Ophiocordycipitaceae</taxon>
        <taxon>Ophiocordyceps</taxon>
    </lineage>
</organism>
<evidence type="ECO:0000256" key="1">
    <source>
        <dbReference type="SAM" id="MobiDB-lite"/>
    </source>
</evidence>
<keyword evidence="2" id="KW-0732">Signal</keyword>
<name>A0A367LPL7_9HYPO</name>
<reference evidence="3 4" key="1">
    <citation type="journal article" date="2015" name="BMC Genomics">
        <title>Insights from the genome of Ophiocordyceps polyrhachis-furcata to pathogenicity and host specificity in insect fungi.</title>
        <authorList>
            <person name="Wichadakul D."/>
            <person name="Kobmoo N."/>
            <person name="Ingsriswang S."/>
            <person name="Tangphatsornruang S."/>
            <person name="Chantasingh D."/>
            <person name="Luangsa-ard J.J."/>
            <person name="Eurwilaichitr L."/>
        </authorList>
    </citation>
    <scope>NUCLEOTIDE SEQUENCE [LARGE SCALE GENOMIC DNA]</scope>
    <source>
        <strain evidence="3 4">BCC 54312</strain>
    </source>
</reference>
<feature type="signal peptide" evidence="2">
    <location>
        <begin position="1"/>
        <end position="19"/>
    </location>
</feature>
<gene>
    <name evidence="3" type="ORF">L249_3161</name>
</gene>
<evidence type="ECO:0000256" key="2">
    <source>
        <dbReference type="SAM" id="SignalP"/>
    </source>
</evidence>